<evidence type="ECO:0000256" key="3">
    <source>
        <dbReference type="ARBA" id="ARBA00022475"/>
    </source>
</evidence>
<dbReference type="InterPro" id="IPR055344">
    <property type="entry name" value="SecD_SecF_C_bact"/>
</dbReference>
<dbReference type="EMBL" id="CAEZYF010000005">
    <property type="protein sequence ID" value="CAB4717715.1"/>
    <property type="molecule type" value="Genomic_DNA"/>
</dbReference>
<dbReference type="HAMAP" id="MF_01463_B">
    <property type="entry name" value="SecD_B"/>
    <property type="match status" value="1"/>
</dbReference>
<evidence type="ECO:0000256" key="10">
    <source>
        <dbReference type="SAM" id="Phobius"/>
    </source>
</evidence>
<dbReference type="NCBIfam" id="TIGR00916">
    <property type="entry name" value="2A0604s01"/>
    <property type="match status" value="1"/>
</dbReference>
<proteinExistence type="inferred from homology"/>
<dbReference type="EMBL" id="CAFBMT010000007">
    <property type="protein sequence ID" value="CAB4931912.1"/>
    <property type="molecule type" value="Genomic_DNA"/>
</dbReference>
<evidence type="ECO:0000313" key="16">
    <source>
        <dbReference type="EMBL" id="CAB4830077.1"/>
    </source>
</evidence>
<evidence type="ECO:0000256" key="6">
    <source>
        <dbReference type="ARBA" id="ARBA00022989"/>
    </source>
</evidence>
<keyword evidence="6 10" id="KW-1133">Transmembrane helix</keyword>
<dbReference type="EMBL" id="CAESGF010000007">
    <property type="protein sequence ID" value="CAB4363700.1"/>
    <property type="molecule type" value="Genomic_DNA"/>
</dbReference>
<evidence type="ECO:0000313" key="17">
    <source>
        <dbReference type="EMBL" id="CAB4931912.1"/>
    </source>
</evidence>
<dbReference type="InterPro" id="IPR054384">
    <property type="entry name" value="SecDF_P1_head"/>
</dbReference>
<dbReference type="EMBL" id="CAFBOL010000027">
    <property type="protein sequence ID" value="CAB4987996.1"/>
    <property type="molecule type" value="Genomic_DNA"/>
</dbReference>
<keyword evidence="5" id="KW-0653">Protein transport</keyword>
<dbReference type="Pfam" id="PF22599">
    <property type="entry name" value="SecDF_P1_head"/>
    <property type="match status" value="1"/>
</dbReference>
<dbReference type="InterPro" id="IPR022813">
    <property type="entry name" value="SecD/SecF_arch_bac"/>
</dbReference>
<evidence type="ECO:0000256" key="8">
    <source>
        <dbReference type="ARBA" id="ARBA00023136"/>
    </source>
</evidence>
<dbReference type="NCBIfam" id="TIGR01129">
    <property type="entry name" value="secD"/>
    <property type="match status" value="1"/>
</dbReference>
<feature type="transmembrane region" description="Helical" evidence="10">
    <location>
        <begin position="389"/>
        <end position="409"/>
    </location>
</feature>
<feature type="transmembrane region" description="Helical" evidence="10">
    <location>
        <begin position="492"/>
        <end position="511"/>
    </location>
</feature>
<keyword evidence="3" id="KW-1003">Cell membrane</keyword>
<organism evidence="15">
    <name type="scientific">freshwater metagenome</name>
    <dbReference type="NCBI Taxonomy" id="449393"/>
    <lineage>
        <taxon>unclassified sequences</taxon>
        <taxon>metagenomes</taxon>
        <taxon>ecological metagenomes</taxon>
    </lineage>
</organism>
<dbReference type="PANTHER" id="PTHR30081">
    <property type="entry name" value="PROTEIN-EXPORT MEMBRANE PROTEIN SEC"/>
    <property type="match status" value="1"/>
</dbReference>
<keyword evidence="7" id="KW-0811">Translocation</keyword>
<evidence type="ECO:0000256" key="5">
    <source>
        <dbReference type="ARBA" id="ARBA00022927"/>
    </source>
</evidence>
<dbReference type="Pfam" id="PF21760">
    <property type="entry name" value="SecD_1st"/>
    <property type="match status" value="1"/>
</dbReference>
<feature type="transmembrane region" description="Helical" evidence="10">
    <location>
        <begin position="415"/>
        <end position="440"/>
    </location>
</feature>
<feature type="domain" description="Protein export membrane protein SecD/SecF C-terminal" evidence="11">
    <location>
        <begin position="344"/>
        <end position="520"/>
    </location>
</feature>
<feature type="domain" description="Protein translocase subunit SecDF P1" evidence="12">
    <location>
        <begin position="60"/>
        <end position="113"/>
    </location>
</feature>
<evidence type="ECO:0000313" key="14">
    <source>
        <dbReference type="EMBL" id="CAB4363700.1"/>
    </source>
</evidence>
<evidence type="ECO:0000256" key="1">
    <source>
        <dbReference type="ARBA" id="ARBA00004651"/>
    </source>
</evidence>
<evidence type="ECO:0000256" key="9">
    <source>
        <dbReference type="SAM" id="MobiDB-lite"/>
    </source>
</evidence>
<keyword evidence="4 10" id="KW-0812">Transmembrane</keyword>
<evidence type="ECO:0000259" key="13">
    <source>
        <dbReference type="Pfam" id="PF22599"/>
    </source>
</evidence>
<reference evidence="15" key="1">
    <citation type="submission" date="2020-05" db="EMBL/GenBank/DDBJ databases">
        <authorList>
            <person name="Chiriac C."/>
            <person name="Salcher M."/>
            <person name="Ghai R."/>
            <person name="Kavagutti S V."/>
        </authorList>
    </citation>
    <scope>NUCLEOTIDE SEQUENCE</scope>
</reference>
<evidence type="ECO:0000313" key="18">
    <source>
        <dbReference type="EMBL" id="CAB4987996.1"/>
    </source>
</evidence>
<dbReference type="Gene3D" id="3.30.70.3220">
    <property type="match status" value="1"/>
</dbReference>
<dbReference type="Pfam" id="PF02355">
    <property type="entry name" value="SecD_SecF_C"/>
    <property type="match status" value="1"/>
</dbReference>
<name>A0A6J6R9A0_9ZZZZ</name>
<dbReference type="GO" id="GO:0015450">
    <property type="term" value="F:protein-transporting ATPase activity"/>
    <property type="evidence" value="ECO:0007669"/>
    <property type="project" value="InterPro"/>
</dbReference>
<feature type="transmembrane region" description="Helical" evidence="10">
    <location>
        <begin position="364"/>
        <end position="384"/>
    </location>
</feature>
<feature type="compositionally biased region" description="Low complexity" evidence="9">
    <location>
        <begin position="154"/>
        <end position="203"/>
    </location>
</feature>
<feature type="region of interest" description="Disordered" evidence="9">
    <location>
        <begin position="154"/>
        <end position="216"/>
    </location>
</feature>
<dbReference type="AlphaFoldDB" id="A0A6J6R9A0"/>
<comment type="subcellular location">
    <subcellularLocation>
        <location evidence="1">Cell membrane</location>
        <topology evidence="1">Multi-pass membrane protein</topology>
    </subcellularLocation>
</comment>
<dbReference type="Gene3D" id="1.20.1640.10">
    <property type="entry name" value="Multidrug efflux transporter AcrB transmembrane domain"/>
    <property type="match status" value="1"/>
</dbReference>
<evidence type="ECO:0000259" key="11">
    <source>
        <dbReference type="Pfam" id="PF02355"/>
    </source>
</evidence>
<evidence type="ECO:0000256" key="2">
    <source>
        <dbReference type="ARBA" id="ARBA00022448"/>
    </source>
</evidence>
<protein>
    <submittedName>
        <fullName evidence="15">Unannotated protein</fullName>
    </submittedName>
</protein>
<evidence type="ECO:0000256" key="7">
    <source>
        <dbReference type="ARBA" id="ARBA00023010"/>
    </source>
</evidence>
<feature type="transmembrane region" description="Helical" evidence="10">
    <location>
        <begin position="461"/>
        <end position="486"/>
    </location>
</feature>
<evidence type="ECO:0000259" key="12">
    <source>
        <dbReference type="Pfam" id="PF21760"/>
    </source>
</evidence>
<accession>A0A6J6R9A0</accession>
<dbReference type="GO" id="GO:0005886">
    <property type="term" value="C:plasma membrane"/>
    <property type="evidence" value="ECO:0007669"/>
    <property type="project" value="UniProtKB-SubCell"/>
</dbReference>
<keyword evidence="2" id="KW-0813">Transport</keyword>
<gene>
    <name evidence="15" type="ORF">UFOPK2656_01087</name>
    <name evidence="16" type="ORF">UFOPK3099_01993</name>
    <name evidence="17" type="ORF">UFOPK3651_01537</name>
    <name evidence="18" type="ORF">UFOPK3931_01284</name>
    <name evidence="14" type="ORF">UFOPK4189_01476</name>
</gene>
<dbReference type="InterPro" id="IPR005791">
    <property type="entry name" value="SecD"/>
</dbReference>
<sequence length="542" mass="56283">MRKKLIISLVGVLVLAYGALFAVLLTDTKPALGLDLQGGISVTQRPKDGTQYNSQSLDLAVEKIRERVDSLGVSEPEILRQGDTIVVNLPGVKNQRQAEELVQVTGQVYLRPVMGGCQVVNNSPSTTTVAGASTTTVAGTSTTTVAGGSTTAVATSTTAAGGPSRPADGSTTTTAPGTTTTAAAGSSTTSTVADGSTTSTTAAPVDANGVPIQQSDPTATQYLPVKNSNPAQYCPVGPAQGTGEVFSDNAGASIISNSGWGVTVDLRGGAAGEDVWNNLANQCYNKQTTCPTQQLAIELDGTLQSVATVQTANFNGSVQISGSFTEGEARNLARVINSGSLPVQLQLESVQNVSPTLGKDSLRAAWISGLVGVALVLVFMAFYYRTLGFIVAAGLTVSGSLLWSIISILSRTQGLALSLSGIAGIIVSVGVTVDSYVVFFERLKDEVRSGKTLRNSAQRGFTAAWRTIVIADLVSLIGALVLWYLTVGAVRGFAFFLGLSTACDMFVAYFFTRPTVLLLARTTWMERRKVMGIEVSNIGGAA</sequence>
<dbReference type="Gene3D" id="3.30.1360.200">
    <property type="match status" value="1"/>
</dbReference>
<feature type="domain" description="SecDF P1 head subdomain" evidence="13">
    <location>
        <begin position="250"/>
        <end position="343"/>
    </location>
</feature>
<dbReference type="EMBL" id="CAFAAV010000173">
    <property type="protein sequence ID" value="CAB4830077.1"/>
    <property type="molecule type" value="Genomic_DNA"/>
</dbReference>
<dbReference type="InterPro" id="IPR048631">
    <property type="entry name" value="SecD_1st"/>
</dbReference>
<dbReference type="GO" id="GO:0006886">
    <property type="term" value="P:intracellular protein transport"/>
    <property type="evidence" value="ECO:0007669"/>
    <property type="project" value="InterPro"/>
</dbReference>
<keyword evidence="8 10" id="KW-0472">Membrane</keyword>
<dbReference type="SUPFAM" id="SSF82866">
    <property type="entry name" value="Multidrug efflux transporter AcrB transmembrane domain"/>
    <property type="match status" value="1"/>
</dbReference>
<dbReference type="PANTHER" id="PTHR30081:SF1">
    <property type="entry name" value="PROTEIN TRANSLOCASE SUBUNIT SECD"/>
    <property type="match status" value="1"/>
</dbReference>
<evidence type="ECO:0000313" key="15">
    <source>
        <dbReference type="EMBL" id="CAB4717715.1"/>
    </source>
</evidence>
<evidence type="ECO:0000256" key="4">
    <source>
        <dbReference type="ARBA" id="ARBA00022692"/>
    </source>
</evidence>
<dbReference type="InterPro" id="IPR048634">
    <property type="entry name" value="SecD_SecF_C"/>
</dbReference>